<dbReference type="InterPro" id="IPR023214">
    <property type="entry name" value="HAD_sf"/>
</dbReference>
<dbReference type="InterPro" id="IPR041492">
    <property type="entry name" value="HAD_2"/>
</dbReference>
<dbReference type="AlphaFoldDB" id="A0A9D2A9B5"/>
<reference evidence="1" key="2">
    <citation type="submission" date="2021-04" db="EMBL/GenBank/DDBJ databases">
        <authorList>
            <person name="Gilroy R."/>
        </authorList>
    </citation>
    <scope>NUCLEOTIDE SEQUENCE</scope>
    <source>
        <strain evidence="1">6627</strain>
    </source>
</reference>
<dbReference type="Pfam" id="PF13419">
    <property type="entry name" value="HAD_2"/>
    <property type="match status" value="1"/>
</dbReference>
<dbReference type="SFLD" id="SFLDG01129">
    <property type="entry name" value="C1.5:_HAD__Beta-PGM__Phosphata"/>
    <property type="match status" value="1"/>
</dbReference>
<organism evidence="1 2">
    <name type="scientific">Candidatus Ligilactobacillus excrementigallinarum</name>
    <dbReference type="NCBI Taxonomy" id="2838641"/>
    <lineage>
        <taxon>Bacteria</taxon>
        <taxon>Bacillati</taxon>
        <taxon>Bacillota</taxon>
        <taxon>Bacilli</taxon>
        <taxon>Lactobacillales</taxon>
        <taxon>Lactobacillaceae</taxon>
        <taxon>Ligilactobacillus</taxon>
    </lineage>
</organism>
<dbReference type="SUPFAM" id="SSF56784">
    <property type="entry name" value="HAD-like"/>
    <property type="match status" value="1"/>
</dbReference>
<dbReference type="SFLD" id="SFLDS00003">
    <property type="entry name" value="Haloacid_Dehalogenase"/>
    <property type="match status" value="1"/>
</dbReference>
<dbReference type="InterPro" id="IPR023198">
    <property type="entry name" value="PGP-like_dom2"/>
</dbReference>
<dbReference type="SFLD" id="SFLDG01135">
    <property type="entry name" value="C1.5.6:_HAD__Beta-PGM__Phospha"/>
    <property type="match status" value="1"/>
</dbReference>
<name>A0A9D2A9B5_9LACO</name>
<dbReference type="Proteomes" id="UP000823963">
    <property type="component" value="Unassembled WGS sequence"/>
</dbReference>
<dbReference type="PRINTS" id="PR00413">
    <property type="entry name" value="HADHALOGNASE"/>
</dbReference>
<gene>
    <name evidence="1" type="ORF">H9861_00740</name>
</gene>
<dbReference type="GO" id="GO:0005829">
    <property type="term" value="C:cytosol"/>
    <property type="evidence" value="ECO:0007669"/>
    <property type="project" value="TreeGrafter"/>
</dbReference>
<comment type="caution">
    <text evidence="1">The sequence shown here is derived from an EMBL/GenBank/DDBJ whole genome shotgun (WGS) entry which is preliminary data.</text>
</comment>
<accession>A0A9D2A9B5</accession>
<dbReference type="Gene3D" id="3.40.50.1000">
    <property type="entry name" value="HAD superfamily/HAD-like"/>
    <property type="match status" value="1"/>
</dbReference>
<evidence type="ECO:0000313" key="2">
    <source>
        <dbReference type="Proteomes" id="UP000823963"/>
    </source>
</evidence>
<reference evidence="1" key="1">
    <citation type="journal article" date="2021" name="PeerJ">
        <title>Extensive microbial diversity within the chicken gut microbiome revealed by metagenomics and culture.</title>
        <authorList>
            <person name="Gilroy R."/>
            <person name="Ravi A."/>
            <person name="Getino M."/>
            <person name="Pursley I."/>
            <person name="Horton D.L."/>
            <person name="Alikhan N.F."/>
            <person name="Baker D."/>
            <person name="Gharbi K."/>
            <person name="Hall N."/>
            <person name="Watson M."/>
            <person name="Adriaenssens E.M."/>
            <person name="Foster-Nyarko E."/>
            <person name="Jarju S."/>
            <person name="Secka A."/>
            <person name="Antonio M."/>
            <person name="Oren A."/>
            <person name="Chaudhuri R.R."/>
            <person name="La Ragione R."/>
            <person name="Hildebrand F."/>
            <person name="Pallen M.J."/>
        </authorList>
    </citation>
    <scope>NUCLEOTIDE SEQUENCE</scope>
    <source>
        <strain evidence="1">6627</strain>
    </source>
</reference>
<dbReference type="NCBIfam" id="TIGR01509">
    <property type="entry name" value="HAD-SF-IA-v3"/>
    <property type="match status" value="1"/>
</dbReference>
<proteinExistence type="predicted"/>
<dbReference type="GO" id="GO:0008967">
    <property type="term" value="F:phosphoglycolate phosphatase activity"/>
    <property type="evidence" value="ECO:0007669"/>
    <property type="project" value="TreeGrafter"/>
</dbReference>
<dbReference type="InterPro" id="IPR006439">
    <property type="entry name" value="HAD-SF_hydro_IA"/>
</dbReference>
<dbReference type="InterPro" id="IPR050155">
    <property type="entry name" value="HAD-like_hydrolase_sf"/>
</dbReference>
<dbReference type="PANTHER" id="PTHR43434:SF26">
    <property type="entry name" value="PYROPHOSPHATASE PPAX"/>
    <property type="match status" value="1"/>
</dbReference>
<dbReference type="FunFam" id="3.40.50.1000:FF:000022">
    <property type="entry name" value="Phosphoglycolate phosphatase"/>
    <property type="match status" value="1"/>
</dbReference>
<protein>
    <submittedName>
        <fullName evidence="1">HAD family hydrolase</fullName>
    </submittedName>
</protein>
<dbReference type="PANTHER" id="PTHR43434">
    <property type="entry name" value="PHOSPHOGLYCOLATE PHOSPHATASE"/>
    <property type="match status" value="1"/>
</dbReference>
<dbReference type="NCBIfam" id="TIGR01549">
    <property type="entry name" value="HAD-SF-IA-v1"/>
    <property type="match status" value="1"/>
</dbReference>
<dbReference type="Gene3D" id="1.10.150.240">
    <property type="entry name" value="Putative phosphatase, domain 2"/>
    <property type="match status" value="1"/>
</dbReference>
<sequence>MRNYLFDFDGTLADSGDAAVVATQDCFRDFDLEVPSAKTVRYYMGVPIETYIPELVEKQGKHFTDKQFNEMYDNFRKHYTEIEMQTTKLYDGIENALQTLKKQGKHLFVVSSKHTTSLERNLKQLNILDLFDDCIGSDQVKNYKPAPDGILMLLEHYQLDPDETVMIGDAKYDIQMGKAAYVKTCGCLWDTFDAEMLKKEHPDYLIDVPEKLKNM</sequence>
<dbReference type="EMBL" id="DXFP01000007">
    <property type="protein sequence ID" value="HIX01271.1"/>
    <property type="molecule type" value="Genomic_DNA"/>
</dbReference>
<keyword evidence="1" id="KW-0378">Hydrolase</keyword>
<evidence type="ECO:0000313" key="1">
    <source>
        <dbReference type="EMBL" id="HIX01271.1"/>
    </source>
</evidence>
<dbReference type="InterPro" id="IPR036412">
    <property type="entry name" value="HAD-like_sf"/>
</dbReference>
<dbReference type="GO" id="GO:0006281">
    <property type="term" value="P:DNA repair"/>
    <property type="evidence" value="ECO:0007669"/>
    <property type="project" value="TreeGrafter"/>
</dbReference>